<feature type="compositionally biased region" description="Basic residues" evidence="1">
    <location>
        <begin position="259"/>
        <end position="268"/>
    </location>
</feature>
<evidence type="ECO:0000313" key="2">
    <source>
        <dbReference type="EMBL" id="CAD7443847.1"/>
    </source>
</evidence>
<organism evidence="2">
    <name type="scientific">Timema bartmani</name>
    <dbReference type="NCBI Taxonomy" id="61472"/>
    <lineage>
        <taxon>Eukaryota</taxon>
        <taxon>Metazoa</taxon>
        <taxon>Ecdysozoa</taxon>
        <taxon>Arthropoda</taxon>
        <taxon>Hexapoda</taxon>
        <taxon>Insecta</taxon>
        <taxon>Pterygota</taxon>
        <taxon>Neoptera</taxon>
        <taxon>Polyneoptera</taxon>
        <taxon>Phasmatodea</taxon>
        <taxon>Timematodea</taxon>
        <taxon>Timematoidea</taxon>
        <taxon>Timematidae</taxon>
        <taxon>Timema</taxon>
    </lineage>
</organism>
<sequence length="268" mass="30503">MTTDQLRAVRRRKTPFHFVIPLFSSSAGVRSLVVEKFNVTIPLAGVVNPKLVAAFAMYGNMDLNLNGVGHLVHRKVVGHLAHRKVVGHLALQMVVQTVSELKLRLVHQKVVGHLVHQMEVDHLVRQRVGYHLCYYQIVSELKLRLVHRKVVGHLAHRKGVGHLVHRKVVGHLAHRKVVGHLALQMVVQTVSELKLRLVHQKVVGHLVHQMEVDHLVRQRVGYHLCYYQVLAHLVSTVYEGAEQKRNHVTSSKPITRFQSNRRRSLGVT</sequence>
<name>A0A7R9EZF9_9NEOP</name>
<gene>
    <name evidence="2" type="ORF">TBIB3V08_LOCUS6244</name>
</gene>
<dbReference type="EMBL" id="OD566361">
    <property type="protein sequence ID" value="CAD7443847.1"/>
    <property type="molecule type" value="Genomic_DNA"/>
</dbReference>
<feature type="compositionally biased region" description="Polar residues" evidence="1">
    <location>
        <begin position="249"/>
        <end position="258"/>
    </location>
</feature>
<evidence type="ECO:0000256" key="1">
    <source>
        <dbReference type="SAM" id="MobiDB-lite"/>
    </source>
</evidence>
<protein>
    <submittedName>
        <fullName evidence="2">Uncharacterized protein</fullName>
    </submittedName>
</protein>
<dbReference type="AlphaFoldDB" id="A0A7R9EZF9"/>
<accession>A0A7R9EZF9</accession>
<reference evidence="2" key="1">
    <citation type="submission" date="2020-11" db="EMBL/GenBank/DDBJ databases">
        <authorList>
            <person name="Tran Van P."/>
        </authorList>
    </citation>
    <scope>NUCLEOTIDE SEQUENCE</scope>
</reference>
<proteinExistence type="predicted"/>
<feature type="region of interest" description="Disordered" evidence="1">
    <location>
        <begin position="249"/>
        <end position="268"/>
    </location>
</feature>